<name>A0A2N5DMQ1_9CAUL</name>
<comment type="function">
    <text evidence="1">Is involved in generating a small heat-stable compound (Nod), an acylated oligomer of N-acetylglucosamine, that stimulates mitosis in various plant protoplasts.</text>
</comment>
<evidence type="ECO:0000256" key="5">
    <source>
        <dbReference type="SAM" id="MobiDB-lite"/>
    </source>
</evidence>
<feature type="compositionally biased region" description="Low complexity" evidence="5">
    <location>
        <begin position="1"/>
        <end position="40"/>
    </location>
</feature>
<dbReference type="CDD" id="cd10960">
    <property type="entry name" value="CE4_NodB_like_1"/>
    <property type="match status" value="1"/>
</dbReference>
<evidence type="ECO:0000313" key="7">
    <source>
        <dbReference type="EMBL" id="PLR27342.1"/>
    </source>
</evidence>
<sequence length="348" mass="36892">MSARRGAGTPATRTTGTARAWSATRGTASSPSRPCAATTRARPREGAALLVLALLTPGAAQAQVQTQGFDVAVTVDDLPVHGALPPGMTRLSIARSHIETFKTHGVKEAFGFVNSAKATDAESNAVLDAWRAAGHPLGNHTANHLNLEEAETLESWIADLEAGEPAVAQRMKGQDWRYLRFPNLTAGTRPERHQGAAAYLAGHGYKVAHVTISFSDWSYSDAYARCLAKGDQAAIGTMEGQYLRGVDEELAHMRAVSQAVYGRMIPQVLLTHIGGWSAHMLPQVMDRLDAAGARYVTLEAAQKDPAYAQAAAIPGGGGIMERTAKARGVALPAAAPTVERVDPKTLCR</sequence>
<dbReference type="InterPro" id="IPR002509">
    <property type="entry name" value="NODB_dom"/>
</dbReference>
<organism evidence="7 8">
    <name type="scientific">Caulobacter zeae</name>
    <dbReference type="NCBI Taxonomy" id="2055137"/>
    <lineage>
        <taxon>Bacteria</taxon>
        <taxon>Pseudomonadati</taxon>
        <taxon>Pseudomonadota</taxon>
        <taxon>Alphaproteobacteria</taxon>
        <taxon>Caulobacterales</taxon>
        <taxon>Caulobacteraceae</taxon>
        <taxon>Caulobacter</taxon>
    </lineage>
</organism>
<dbReference type="SUPFAM" id="SSF88713">
    <property type="entry name" value="Glycoside hydrolase/deacetylase"/>
    <property type="match status" value="1"/>
</dbReference>
<comment type="caution">
    <text evidence="7">The sequence shown here is derived from an EMBL/GenBank/DDBJ whole genome shotgun (WGS) entry which is preliminary data.</text>
</comment>
<dbReference type="EMBL" id="PJRS01000016">
    <property type="protein sequence ID" value="PLR27342.1"/>
    <property type="molecule type" value="Genomic_DNA"/>
</dbReference>
<dbReference type="GO" id="GO:0016810">
    <property type="term" value="F:hydrolase activity, acting on carbon-nitrogen (but not peptide) bonds"/>
    <property type="evidence" value="ECO:0007669"/>
    <property type="project" value="InterPro"/>
</dbReference>
<reference evidence="7 8" key="1">
    <citation type="submission" date="2017-12" db="EMBL/GenBank/DDBJ databases">
        <title>The genome sequence of Caulobacter sp. 410.</title>
        <authorList>
            <person name="Gao J."/>
            <person name="Mao X."/>
            <person name="Sun J."/>
        </authorList>
    </citation>
    <scope>NUCLEOTIDE SEQUENCE [LARGE SCALE GENOMIC DNA]</scope>
    <source>
        <strain evidence="7 8">410</strain>
    </source>
</reference>
<evidence type="ECO:0000256" key="2">
    <source>
        <dbReference type="ARBA" id="ARBA00010973"/>
    </source>
</evidence>
<dbReference type="Pfam" id="PF01522">
    <property type="entry name" value="Polysacc_deac_1"/>
    <property type="match status" value="1"/>
</dbReference>
<comment type="similarity">
    <text evidence="2">Belongs to the polysaccharide deacetylase family.</text>
</comment>
<evidence type="ECO:0000256" key="1">
    <source>
        <dbReference type="ARBA" id="ARBA00003236"/>
    </source>
</evidence>
<dbReference type="AlphaFoldDB" id="A0A2N5DMQ1"/>
<dbReference type="GO" id="GO:0005975">
    <property type="term" value="P:carbohydrate metabolic process"/>
    <property type="evidence" value="ECO:0007669"/>
    <property type="project" value="InterPro"/>
</dbReference>
<gene>
    <name evidence="7" type="ORF">SGCZBJ_08070</name>
</gene>
<evidence type="ECO:0000256" key="3">
    <source>
        <dbReference type="ARBA" id="ARBA00020071"/>
    </source>
</evidence>
<dbReference type="Proteomes" id="UP000234479">
    <property type="component" value="Unassembled WGS sequence"/>
</dbReference>
<accession>A0A2N5DMQ1</accession>
<evidence type="ECO:0000256" key="4">
    <source>
        <dbReference type="ARBA" id="ARBA00032976"/>
    </source>
</evidence>
<evidence type="ECO:0000313" key="8">
    <source>
        <dbReference type="Proteomes" id="UP000234479"/>
    </source>
</evidence>
<keyword evidence="8" id="KW-1185">Reference proteome</keyword>
<dbReference type="InterPro" id="IPR011330">
    <property type="entry name" value="Glyco_hydro/deAcase_b/a-brl"/>
</dbReference>
<proteinExistence type="inferred from homology"/>
<feature type="domain" description="NodB homology" evidence="6">
    <location>
        <begin position="66"/>
        <end position="186"/>
    </location>
</feature>
<dbReference type="OrthoDB" id="115239at2"/>
<feature type="region of interest" description="Disordered" evidence="5">
    <location>
        <begin position="1"/>
        <end position="41"/>
    </location>
</feature>
<evidence type="ECO:0000259" key="6">
    <source>
        <dbReference type="Pfam" id="PF01522"/>
    </source>
</evidence>
<dbReference type="Gene3D" id="3.20.20.370">
    <property type="entry name" value="Glycoside hydrolase/deacetylase"/>
    <property type="match status" value="1"/>
</dbReference>
<protein>
    <recommendedName>
        <fullName evidence="3">Chitooligosaccharide deacetylase</fullName>
    </recommendedName>
    <alternativeName>
        <fullName evidence="4">Nodulation protein B</fullName>
    </alternativeName>
</protein>